<keyword evidence="1" id="KW-0732">Signal</keyword>
<keyword evidence="3" id="KW-1185">Reference proteome</keyword>
<protein>
    <submittedName>
        <fullName evidence="2">Uncharacterized protein</fullName>
    </submittedName>
</protein>
<evidence type="ECO:0000256" key="1">
    <source>
        <dbReference type="SAM" id="SignalP"/>
    </source>
</evidence>
<organism evidence="2 3">
    <name type="scientific">Lentinula boryana</name>
    <dbReference type="NCBI Taxonomy" id="40481"/>
    <lineage>
        <taxon>Eukaryota</taxon>
        <taxon>Fungi</taxon>
        <taxon>Dikarya</taxon>
        <taxon>Basidiomycota</taxon>
        <taxon>Agaricomycotina</taxon>
        <taxon>Agaricomycetes</taxon>
        <taxon>Agaricomycetidae</taxon>
        <taxon>Agaricales</taxon>
        <taxon>Marasmiineae</taxon>
        <taxon>Omphalotaceae</taxon>
        <taxon>Lentinula</taxon>
    </lineage>
</organism>
<comment type="caution">
    <text evidence="2">The sequence shown here is derived from an EMBL/GenBank/DDBJ whole genome shotgun (WGS) entry which is preliminary data.</text>
</comment>
<gene>
    <name evidence="2" type="ORF">F5050DRAFT_1716062</name>
</gene>
<evidence type="ECO:0000313" key="3">
    <source>
        <dbReference type="Proteomes" id="UP001163828"/>
    </source>
</evidence>
<feature type="chain" id="PRO_5045278401" evidence="1">
    <location>
        <begin position="22"/>
        <end position="156"/>
    </location>
</feature>
<evidence type="ECO:0000313" key="2">
    <source>
        <dbReference type="EMBL" id="KAJ3991471.1"/>
    </source>
</evidence>
<accession>A0ABQ8Q194</accession>
<sequence>MHRSWSLLSLAFIVLISLSSMNPQLRSRTSPPLSNKVTFTWAKIERFSAPIAGPYELQSELTRSQNQIRDLVLEAADVLGLDISSPPKVEHVYEGGVNFQNAYRNGFVKFQILGGTKTAGKEVIGMIYVGTDETIIRRWKGVLTVDGKRVFPKSSE</sequence>
<name>A0ABQ8Q194_9AGAR</name>
<proteinExistence type="predicted"/>
<dbReference type="Proteomes" id="UP001163828">
    <property type="component" value="Unassembled WGS sequence"/>
</dbReference>
<reference evidence="2" key="1">
    <citation type="submission" date="2022-08" db="EMBL/GenBank/DDBJ databases">
        <authorList>
            <consortium name="DOE Joint Genome Institute"/>
            <person name="Min B."/>
            <person name="Riley R."/>
            <person name="Sierra-Patev S."/>
            <person name="Naranjo-Ortiz M."/>
            <person name="Looney B."/>
            <person name="Konkel Z."/>
            <person name="Slot J.C."/>
            <person name="Sakamoto Y."/>
            <person name="Steenwyk J.L."/>
            <person name="Rokas A."/>
            <person name="Carro J."/>
            <person name="Camarero S."/>
            <person name="Ferreira P."/>
            <person name="Molpeceres G."/>
            <person name="Ruiz-Duenas F.J."/>
            <person name="Serrano A."/>
            <person name="Henrissat B."/>
            <person name="Drula E."/>
            <person name="Hughes K.W."/>
            <person name="Mata J.L."/>
            <person name="Ishikawa N.K."/>
            <person name="Vargas-Isla R."/>
            <person name="Ushijima S."/>
            <person name="Smith C.A."/>
            <person name="Ahrendt S."/>
            <person name="Andreopoulos W."/>
            <person name="He G."/>
            <person name="Labutti K."/>
            <person name="Lipzen A."/>
            <person name="Ng V."/>
            <person name="Sandor L."/>
            <person name="Barry K."/>
            <person name="Martinez A.T."/>
            <person name="Xiao Y."/>
            <person name="Gibbons J.G."/>
            <person name="Terashima K."/>
            <person name="Hibbett D.S."/>
            <person name="Grigoriev I.V."/>
        </authorList>
    </citation>
    <scope>NUCLEOTIDE SEQUENCE</scope>
    <source>
        <strain evidence="2">TFB10827</strain>
    </source>
</reference>
<dbReference type="EMBL" id="MU791026">
    <property type="protein sequence ID" value="KAJ3991471.1"/>
    <property type="molecule type" value="Genomic_DNA"/>
</dbReference>
<feature type="signal peptide" evidence="1">
    <location>
        <begin position="1"/>
        <end position="21"/>
    </location>
</feature>